<dbReference type="Proteomes" id="UP001142055">
    <property type="component" value="Chromosome 3"/>
</dbReference>
<feature type="region of interest" description="Disordered" evidence="4">
    <location>
        <begin position="755"/>
        <end position="791"/>
    </location>
</feature>
<evidence type="ECO:0000313" key="7">
    <source>
        <dbReference type="EMBL" id="KAJ6217051.1"/>
    </source>
</evidence>
<keyword evidence="5" id="KW-0812">Transmembrane</keyword>
<dbReference type="Pfam" id="PF00135">
    <property type="entry name" value="COesterase"/>
    <property type="match status" value="1"/>
</dbReference>
<keyword evidence="8" id="KW-1185">Reference proteome</keyword>
<comment type="similarity">
    <text evidence="1">Belongs to the type-B carboxylesterase/lipase family.</text>
</comment>
<dbReference type="SUPFAM" id="SSF53474">
    <property type="entry name" value="alpha/beta-Hydrolases"/>
    <property type="match status" value="1"/>
</dbReference>
<evidence type="ECO:0000256" key="5">
    <source>
        <dbReference type="SAM" id="Phobius"/>
    </source>
</evidence>
<name>A0A9Q0M108_BLOTA</name>
<evidence type="ECO:0000256" key="2">
    <source>
        <dbReference type="ARBA" id="ARBA00022729"/>
    </source>
</evidence>
<sequence length="791" mass="89006">MYVEQSVTNGYESTGQKRIMKKVDSQLTTKIWINSTRSIIIFLMCLSVIYLQSVQCHFVEVQTELGRIRGIRFRTQLNNPAIGFLGIPYALPPIGERRFKKPVSHPKWSPKTLMATSYKSCCPQLDMNGIAHGAEDCLYLNVFVPLHNIDQNQFSMGGKRFPVMVYMQGESFENGDAALYGAEKLLDWDVILVTFNYRLGVLGFFSTGDEHASGNWGLYDQLAVLRWVHEHIESFSGNPSSVTIIGQGAGAASAFLHLVSPMSTGLFHRVIAQSGSPLCSWSMENDPENAAHELAQRLTCPTDLGNLELVRCLRKAPLGRLLSSQQQGKLFGEYPHRMVPVVELNGPFNGRLVPADPKVLIKQGNYRRVPLMMGYNRDEASFLYPLIISKQSIGDSSTLRTYLEEKLLPRFIRANILDRNTLSTSINTNSIRLKSNKNEIERDLANNILYQYFNFMNGKNFTDLASRFVNMSTDALYGSCIDETLRLYSAATSGSGLSQSTSSSKSNLILPFANITYKYLYEYRGRNSMLNLILTGNNHNQPPINHNIQMGMSLDLSQVTNTAVCHGDELFNLFALKFITRKPEDNSDLLVQRLMLSLWTDFAKHGFAPLTAGTEIPYWPAYTNSRPTTFIIGSRISTVDRYRDASTHFWTRYLPSIVSNTASASIIDHHPHSETMDNGWSIGSSGRNNGGHYYDRTSVARLRTFAWSMLALSTIFLILIVVLVALLFYQRRKQTFSAESRQRARQTSARALARALATSVHQQQQQQHHHRHRTQPSSSSSPMTSNTSGLY</sequence>
<keyword evidence="5" id="KW-0472">Membrane</keyword>
<accession>A0A9Q0M108</accession>
<evidence type="ECO:0000256" key="4">
    <source>
        <dbReference type="SAM" id="MobiDB-lite"/>
    </source>
</evidence>
<dbReference type="PANTHER" id="PTHR43903">
    <property type="entry name" value="NEUROLIGIN"/>
    <property type="match status" value="1"/>
</dbReference>
<feature type="transmembrane region" description="Helical" evidence="5">
    <location>
        <begin position="705"/>
        <end position="729"/>
    </location>
</feature>
<dbReference type="Gene3D" id="3.40.50.1820">
    <property type="entry name" value="alpha/beta hydrolase"/>
    <property type="match status" value="1"/>
</dbReference>
<keyword evidence="5" id="KW-1133">Transmembrane helix</keyword>
<comment type="caution">
    <text evidence="7">The sequence shown here is derived from an EMBL/GenBank/DDBJ whole genome shotgun (WGS) entry which is preliminary data.</text>
</comment>
<protein>
    <recommendedName>
        <fullName evidence="6">Carboxylesterase type B domain-containing protein</fullName>
    </recommendedName>
</protein>
<dbReference type="InterPro" id="IPR029058">
    <property type="entry name" value="AB_hydrolase_fold"/>
</dbReference>
<dbReference type="AlphaFoldDB" id="A0A9Q0M108"/>
<organism evidence="7 8">
    <name type="scientific">Blomia tropicalis</name>
    <name type="common">Mite</name>
    <dbReference type="NCBI Taxonomy" id="40697"/>
    <lineage>
        <taxon>Eukaryota</taxon>
        <taxon>Metazoa</taxon>
        <taxon>Ecdysozoa</taxon>
        <taxon>Arthropoda</taxon>
        <taxon>Chelicerata</taxon>
        <taxon>Arachnida</taxon>
        <taxon>Acari</taxon>
        <taxon>Acariformes</taxon>
        <taxon>Sarcoptiformes</taxon>
        <taxon>Astigmata</taxon>
        <taxon>Glycyphagoidea</taxon>
        <taxon>Echimyopodidae</taxon>
        <taxon>Blomia</taxon>
    </lineage>
</organism>
<keyword evidence="3" id="KW-0325">Glycoprotein</keyword>
<gene>
    <name evidence="7" type="ORF">RDWZM_008208</name>
</gene>
<dbReference type="InterPro" id="IPR051093">
    <property type="entry name" value="Neuroligin/BSAL"/>
</dbReference>
<feature type="domain" description="Carboxylesterase type B" evidence="6">
    <location>
        <begin position="60"/>
        <end position="650"/>
    </location>
</feature>
<keyword evidence="2" id="KW-0732">Signal</keyword>
<evidence type="ECO:0000259" key="6">
    <source>
        <dbReference type="Pfam" id="PF00135"/>
    </source>
</evidence>
<dbReference type="EMBL" id="JAPWDV010000003">
    <property type="protein sequence ID" value="KAJ6217051.1"/>
    <property type="molecule type" value="Genomic_DNA"/>
</dbReference>
<reference evidence="7" key="1">
    <citation type="submission" date="2022-12" db="EMBL/GenBank/DDBJ databases">
        <title>Genome assemblies of Blomia tropicalis.</title>
        <authorList>
            <person name="Cui Y."/>
        </authorList>
    </citation>
    <scope>NUCLEOTIDE SEQUENCE</scope>
    <source>
        <tissue evidence="7">Adult mites</tissue>
    </source>
</reference>
<feature type="compositionally biased region" description="Low complexity" evidence="4">
    <location>
        <begin position="755"/>
        <end position="766"/>
    </location>
</feature>
<evidence type="ECO:0000256" key="1">
    <source>
        <dbReference type="ARBA" id="ARBA00005964"/>
    </source>
</evidence>
<dbReference type="PROSITE" id="PS00941">
    <property type="entry name" value="CARBOXYLESTERASE_B_2"/>
    <property type="match status" value="1"/>
</dbReference>
<evidence type="ECO:0000313" key="8">
    <source>
        <dbReference type="Proteomes" id="UP001142055"/>
    </source>
</evidence>
<evidence type="ECO:0000256" key="3">
    <source>
        <dbReference type="ARBA" id="ARBA00023180"/>
    </source>
</evidence>
<dbReference type="InterPro" id="IPR002018">
    <property type="entry name" value="CarbesteraseB"/>
</dbReference>
<dbReference type="InterPro" id="IPR019819">
    <property type="entry name" value="Carboxylesterase_B_CS"/>
</dbReference>
<dbReference type="OMA" id="MYVFEYR"/>
<proteinExistence type="inferred from homology"/>